<evidence type="ECO:0000313" key="11">
    <source>
        <dbReference type="Proteomes" id="UP000198854"/>
    </source>
</evidence>
<sequence length="260" mass="28530">MKFSTVIRRLALFSLPLFVAACNAEETTAPSSKAATAEQSFDKAQLTQRFSGMGLQIIDITAADIPGLLEVKTNGGILFSSLDGQYFIAGTLYQLDAQGHYEDVLAKRQAPMNAKKLAELSDQTIEYKADKEKYVVTVFTDITCGYCVRLHSQMKQYNDLGITVRYMAFPRQGATGPVADNMAAIWCADDKKAALDAAKTKRQVPEPSANIEQCKQLVKHHHDLGQQLGITGTPAIFLPNGKMIGGYLPPEQLLKELQKI</sequence>
<evidence type="ECO:0000256" key="7">
    <source>
        <dbReference type="RuleBase" id="RU364038"/>
    </source>
</evidence>
<evidence type="ECO:0000256" key="3">
    <source>
        <dbReference type="ARBA" id="ARBA00022729"/>
    </source>
</evidence>
<dbReference type="EMBL" id="FNDD01000015">
    <property type="protein sequence ID" value="SDH39877.1"/>
    <property type="molecule type" value="Genomic_DNA"/>
</dbReference>
<dbReference type="SUPFAM" id="SSF52833">
    <property type="entry name" value="Thioredoxin-like"/>
    <property type="match status" value="1"/>
</dbReference>
<protein>
    <recommendedName>
        <fullName evidence="7">Thiol:disulfide interchange protein</fullName>
    </recommendedName>
</protein>
<dbReference type="Pfam" id="PF10411">
    <property type="entry name" value="DsbC_N"/>
    <property type="match status" value="1"/>
</dbReference>
<feature type="domain" description="Disulphide bond isomerase DsbC/G N-terminal" evidence="8">
    <location>
        <begin position="36"/>
        <end position="97"/>
    </location>
</feature>
<dbReference type="PROSITE" id="PS00194">
    <property type="entry name" value="THIOREDOXIN_1"/>
    <property type="match status" value="1"/>
</dbReference>
<evidence type="ECO:0000259" key="8">
    <source>
        <dbReference type="Pfam" id="PF10411"/>
    </source>
</evidence>
<dbReference type="RefSeq" id="WP_093274674.1">
    <property type="nucleotide sequence ID" value="NZ_FNDD01000015.1"/>
</dbReference>
<feature type="domain" description="Thioredoxin-like fold" evidence="9">
    <location>
        <begin position="130"/>
        <end position="257"/>
    </location>
</feature>
<dbReference type="CDD" id="cd03020">
    <property type="entry name" value="DsbA_DsbC_DsbG"/>
    <property type="match status" value="1"/>
</dbReference>
<dbReference type="PANTHER" id="PTHR35272:SF3">
    <property type="entry name" value="THIOL:DISULFIDE INTERCHANGE PROTEIN DSBC"/>
    <property type="match status" value="1"/>
</dbReference>
<gene>
    <name evidence="10" type="ORF">SAMN04488136_11530</name>
</gene>
<keyword evidence="5" id="KW-1015">Disulfide bond</keyword>
<evidence type="ECO:0000256" key="5">
    <source>
        <dbReference type="ARBA" id="ARBA00023157"/>
    </source>
</evidence>
<dbReference type="OrthoDB" id="12976at2"/>
<evidence type="ECO:0000313" key="10">
    <source>
        <dbReference type="EMBL" id="SDH39877.1"/>
    </source>
</evidence>
<dbReference type="AlphaFoldDB" id="A0A1G8C314"/>
<evidence type="ECO:0000256" key="2">
    <source>
        <dbReference type="ARBA" id="ARBA00009813"/>
    </source>
</evidence>
<keyword evidence="11" id="KW-1185">Reference proteome</keyword>
<comment type="subcellular location">
    <subcellularLocation>
        <location evidence="1 7">Periplasm</location>
    </subcellularLocation>
</comment>
<comment type="similarity">
    <text evidence="2 7">Belongs to the thioredoxin family. DsbC subfamily.</text>
</comment>
<dbReference type="InterPro" id="IPR018950">
    <property type="entry name" value="DiS-bond_isomerase_DsbC/G_N"/>
</dbReference>
<evidence type="ECO:0000256" key="1">
    <source>
        <dbReference type="ARBA" id="ARBA00004418"/>
    </source>
</evidence>
<feature type="chain" id="PRO_5011329856" description="Thiol:disulfide interchange protein" evidence="7">
    <location>
        <begin position="25"/>
        <end position="260"/>
    </location>
</feature>
<dbReference type="NCBIfam" id="NF008129">
    <property type="entry name" value="PRK10877.1"/>
    <property type="match status" value="1"/>
</dbReference>
<proteinExistence type="inferred from homology"/>
<evidence type="ECO:0000259" key="9">
    <source>
        <dbReference type="Pfam" id="PF13098"/>
    </source>
</evidence>
<dbReference type="Gene3D" id="3.10.450.70">
    <property type="entry name" value="Disulphide bond isomerase, DsbC/G, N-terminal"/>
    <property type="match status" value="1"/>
</dbReference>
<feature type="signal peptide" evidence="7">
    <location>
        <begin position="1"/>
        <end position="24"/>
    </location>
</feature>
<reference evidence="10 11" key="1">
    <citation type="submission" date="2016-10" db="EMBL/GenBank/DDBJ databases">
        <authorList>
            <person name="de Groot N.N."/>
        </authorList>
    </citation>
    <scope>NUCLEOTIDE SEQUENCE [LARGE SCALE GENOMIC DNA]</scope>
    <source>
        <strain evidence="10 11">CGMCC 1.10228</strain>
    </source>
</reference>
<dbReference type="InterPro" id="IPR009094">
    <property type="entry name" value="DiS-bond_isomerase_DsbC/G_N_sf"/>
</dbReference>
<keyword evidence="4 7" id="KW-0574">Periplasm</keyword>
<dbReference type="SUPFAM" id="SSF54423">
    <property type="entry name" value="DsbC/DsbG N-terminal domain-like"/>
    <property type="match status" value="1"/>
</dbReference>
<dbReference type="STRING" id="861298.SAMN04488136_11530"/>
<keyword evidence="6 7" id="KW-0676">Redox-active center</keyword>
<dbReference type="InterPro" id="IPR012336">
    <property type="entry name" value="Thioredoxin-like_fold"/>
</dbReference>
<dbReference type="InterPro" id="IPR051470">
    <property type="entry name" value="Thiol:disulfide_interchange"/>
</dbReference>
<organism evidence="10 11">
    <name type="scientific">Vibrio xiamenensis</name>
    <dbReference type="NCBI Taxonomy" id="861298"/>
    <lineage>
        <taxon>Bacteria</taxon>
        <taxon>Pseudomonadati</taxon>
        <taxon>Pseudomonadota</taxon>
        <taxon>Gammaproteobacteria</taxon>
        <taxon>Vibrionales</taxon>
        <taxon>Vibrionaceae</taxon>
        <taxon>Vibrio</taxon>
    </lineage>
</organism>
<comment type="function">
    <text evidence="7">Required for disulfide bond formation in some periplasmic proteins. Acts by transferring its disulfide bond to other proteins and is reduced in the process.</text>
</comment>
<evidence type="ECO:0000256" key="4">
    <source>
        <dbReference type="ARBA" id="ARBA00022764"/>
    </source>
</evidence>
<keyword evidence="3 7" id="KW-0732">Signal</keyword>
<dbReference type="Gene3D" id="3.40.30.10">
    <property type="entry name" value="Glutaredoxin"/>
    <property type="match status" value="1"/>
</dbReference>
<evidence type="ECO:0000256" key="6">
    <source>
        <dbReference type="ARBA" id="ARBA00023284"/>
    </source>
</evidence>
<dbReference type="Pfam" id="PF13098">
    <property type="entry name" value="Thioredoxin_2"/>
    <property type="match status" value="1"/>
</dbReference>
<dbReference type="PANTHER" id="PTHR35272">
    <property type="entry name" value="THIOL:DISULFIDE INTERCHANGE PROTEIN DSBC-RELATED"/>
    <property type="match status" value="1"/>
</dbReference>
<dbReference type="InterPro" id="IPR033954">
    <property type="entry name" value="DiS-bond_Isoase_DsbC/G"/>
</dbReference>
<name>A0A1G8C314_9VIBR</name>
<dbReference type="InterPro" id="IPR036249">
    <property type="entry name" value="Thioredoxin-like_sf"/>
</dbReference>
<accession>A0A1G8C314</accession>
<dbReference type="InterPro" id="IPR017937">
    <property type="entry name" value="Thioredoxin_CS"/>
</dbReference>
<dbReference type="Proteomes" id="UP000198854">
    <property type="component" value="Unassembled WGS sequence"/>
</dbReference>
<dbReference type="PROSITE" id="PS51257">
    <property type="entry name" value="PROKAR_LIPOPROTEIN"/>
    <property type="match status" value="1"/>
</dbReference>
<dbReference type="GO" id="GO:0042597">
    <property type="term" value="C:periplasmic space"/>
    <property type="evidence" value="ECO:0007669"/>
    <property type="project" value="UniProtKB-SubCell"/>
</dbReference>